<dbReference type="Pfam" id="PF03861">
    <property type="entry name" value="ANTAR"/>
    <property type="match status" value="1"/>
</dbReference>
<feature type="domain" description="ANTAR" evidence="1">
    <location>
        <begin position="123"/>
        <end position="184"/>
    </location>
</feature>
<dbReference type="InterPro" id="IPR005561">
    <property type="entry name" value="ANTAR"/>
</dbReference>
<organism evidence="2">
    <name type="scientific">uncultured Anaerotruncus sp</name>
    <dbReference type="NCBI Taxonomy" id="905011"/>
    <lineage>
        <taxon>Bacteria</taxon>
        <taxon>Bacillati</taxon>
        <taxon>Bacillota</taxon>
        <taxon>Clostridia</taxon>
        <taxon>Eubacteriales</taxon>
        <taxon>Oscillospiraceae</taxon>
        <taxon>Anaerotruncus</taxon>
        <taxon>environmental samples</taxon>
    </lineage>
</organism>
<dbReference type="AlphaFoldDB" id="A0A1C6IJ29"/>
<accession>A0A1C6IJ29</accession>
<dbReference type="Gene3D" id="1.10.10.10">
    <property type="entry name" value="Winged helix-like DNA-binding domain superfamily/Winged helix DNA-binding domain"/>
    <property type="match status" value="1"/>
</dbReference>
<dbReference type="PROSITE" id="PS50921">
    <property type="entry name" value="ANTAR"/>
    <property type="match status" value="1"/>
</dbReference>
<proteinExistence type="predicted"/>
<evidence type="ECO:0000313" key="2">
    <source>
        <dbReference type="EMBL" id="SCJ69837.1"/>
    </source>
</evidence>
<name>A0A1C6IJ29_9FIRM</name>
<sequence>MQALIVSGADAQRAQPLGALLKAAGYARILVAGSGGAARRQLDQAEFDLVLICAPLPDEYGHELAIQLAESSTGGVVLAVRREEYGDIAPRVEPYGVLVADSPLSRPQFLRVLRMAAGQRYRLQGLHRENVKLHGRIQEIRLVDRAKCALIQYLDMTEPQAHRYIEKQAMDLRITRGQVAKNILKTYEN</sequence>
<dbReference type="GO" id="GO:0003723">
    <property type="term" value="F:RNA binding"/>
    <property type="evidence" value="ECO:0007669"/>
    <property type="project" value="InterPro"/>
</dbReference>
<gene>
    <name evidence="2" type="primary">pdtaR</name>
    <name evidence="2" type="ORF">SAMEA3545359_01481</name>
</gene>
<dbReference type="EMBL" id="FMHG01000001">
    <property type="protein sequence ID" value="SCJ69837.1"/>
    <property type="molecule type" value="Genomic_DNA"/>
</dbReference>
<dbReference type="SMART" id="SM01012">
    <property type="entry name" value="ANTAR"/>
    <property type="match status" value="1"/>
</dbReference>
<reference evidence="2" key="1">
    <citation type="submission" date="2015-09" db="EMBL/GenBank/DDBJ databases">
        <authorList>
            <consortium name="Pathogen Informatics"/>
        </authorList>
    </citation>
    <scope>NUCLEOTIDE SEQUENCE</scope>
    <source>
        <strain evidence="2">2789STDY5834896</strain>
    </source>
</reference>
<protein>
    <submittedName>
        <fullName evidence="2">Probable transcriptional regulatory protein pdtaR</fullName>
    </submittedName>
</protein>
<dbReference type="SUPFAM" id="SSF52172">
    <property type="entry name" value="CheY-like"/>
    <property type="match status" value="1"/>
</dbReference>
<dbReference type="InterPro" id="IPR036388">
    <property type="entry name" value="WH-like_DNA-bd_sf"/>
</dbReference>
<dbReference type="InterPro" id="IPR011006">
    <property type="entry name" value="CheY-like_superfamily"/>
</dbReference>
<evidence type="ECO:0000259" key="1">
    <source>
        <dbReference type="PROSITE" id="PS50921"/>
    </source>
</evidence>